<sequence>MEFTFTLKYQLSTQAGGDDDMLERLAVEGCDDAIVGLGQPGRLALAFIREACSANEAVASALAAVRRAVPGATLIEATPDLVGLTDMAEVVGMSRQGMRKLVSVHSISFPSPVHEGRASIWHLAEVLAWFQGKGGYSVSQGMLEVARVAMQVNIRKELDRISPESVALATAG</sequence>
<protein>
    <submittedName>
        <fullName evidence="1">DNA-binding protein</fullName>
    </submittedName>
</protein>
<accession>A0A7D5H703</accession>
<proteinExistence type="predicted"/>
<organism evidence="1 2">
    <name type="scientific">Pseudomonas eucalypticola</name>
    <dbReference type="NCBI Taxonomy" id="2599595"/>
    <lineage>
        <taxon>Bacteria</taxon>
        <taxon>Pseudomonadati</taxon>
        <taxon>Pseudomonadota</taxon>
        <taxon>Gammaproteobacteria</taxon>
        <taxon>Pseudomonadales</taxon>
        <taxon>Pseudomonadaceae</taxon>
        <taxon>Pseudomonas</taxon>
    </lineage>
</organism>
<keyword evidence="2" id="KW-1185">Reference proteome</keyword>
<dbReference type="AlphaFoldDB" id="A0A7D5H703"/>
<name>A0A7D5H703_9PSED</name>
<evidence type="ECO:0000313" key="1">
    <source>
        <dbReference type="EMBL" id="QKZ05649.1"/>
    </source>
</evidence>
<evidence type="ECO:0000313" key="2">
    <source>
        <dbReference type="Proteomes" id="UP000509568"/>
    </source>
</evidence>
<dbReference type="EMBL" id="CP056030">
    <property type="protein sequence ID" value="QKZ05649.1"/>
    <property type="molecule type" value="Genomic_DNA"/>
</dbReference>
<dbReference type="RefSeq" id="WP_158154991.1">
    <property type="nucleotide sequence ID" value="NZ_CP056030.1"/>
</dbReference>
<dbReference type="Proteomes" id="UP000509568">
    <property type="component" value="Chromosome"/>
</dbReference>
<reference evidence="1 2" key="1">
    <citation type="submission" date="2020-06" db="EMBL/GenBank/DDBJ databases">
        <title>Pseudomonas eucalypticola sp. nov., an endophyte of Eucalyptus dunnii leaves with biocontrol ability of eucalyptus leaf blight.</title>
        <authorList>
            <person name="Liu Y."/>
            <person name="Song Z."/>
            <person name="Zeng H."/>
            <person name="Lu M."/>
            <person name="Wang X."/>
            <person name="Lian X."/>
            <person name="Zhang Q."/>
        </authorList>
    </citation>
    <scope>NUCLEOTIDE SEQUENCE [LARGE SCALE GENOMIC DNA]</scope>
    <source>
        <strain evidence="1 2">NP-1</strain>
    </source>
</reference>
<keyword evidence="1" id="KW-0238">DNA-binding</keyword>
<gene>
    <name evidence="1" type="ORF">HWQ56_18340</name>
</gene>
<dbReference type="KEGG" id="pez:HWQ56_18340"/>
<dbReference type="GO" id="GO:0003677">
    <property type="term" value="F:DNA binding"/>
    <property type="evidence" value="ECO:0007669"/>
    <property type="project" value="UniProtKB-KW"/>
</dbReference>